<protein>
    <recommendedName>
        <fullName evidence="2">L-ribulose-5-phosphate 3-epimerase</fullName>
    </recommendedName>
</protein>
<dbReference type="PANTHER" id="PTHR43489:SF1">
    <property type="entry name" value="L-RIBULOSE-5-PHOSPHATE 3-EPIMERASE SGBU-RELATED"/>
    <property type="match status" value="1"/>
</dbReference>
<keyword evidence="5" id="KW-1185">Reference proteome</keyword>
<evidence type="ECO:0000313" key="5">
    <source>
        <dbReference type="Proteomes" id="UP001629536"/>
    </source>
</evidence>
<evidence type="ECO:0000256" key="2">
    <source>
        <dbReference type="NCBIfam" id="TIGR00542"/>
    </source>
</evidence>
<dbReference type="SUPFAM" id="SSF51658">
    <property type="entry name" value="Xylose isomerase-like"/>
    <property type="match status" value="1"/>
</dbReference>
<name>A0ABW9F3M4_9FIRM</name>
<evidence type="ECO:0000259" key="3">
    <source>
        <dbReference type="Pfam" id="PF01261"/>
    </source>
</evidence>
<dbReference type="InterPro" id="IPR036237">
    <property type="entry name" value="Xyl_isomerase-like_sf"/>
</dbReference>
<proteinExistence type="predicted"/>
<gene>
    <name evidence="4" type="ORF">ABGF40_00020</name>
</gene>
<dbReference type="NCBIfam" id="NF009688">
    <property type="entry name" value="PRK13209.1"/>
    <property type="match status" value="1"/>
</dbReference>
<reference evidence="4 5" key="1">
    <citation type="journal article" date="2024" name="Front. Microbiol.">
        <title>Pangenomic and biochemical analyses of Helcococcus ovis reveal widespread tetracycline resistance and a novel bacterial species, Helcococcus bovis.</title>
        <authorList>
            <person name="Cunha F."/>
            <person name="Zhai Y."/>
            <person name="Casaro S."/>
            <person name="Jones K.L."/>
            <person name="Hernandez M."/>
            <person name="Bisinotto R.S."/>
            <person name="Kariyawasam S."/>
            <person name="Brown M.B."/>
            <person name="Phillips A."/>
            <person name="Jeong K.C."/>
            <person name="Galvao K.N."/>
        </authorList>
    </citation>
    <scope>NUCLEOTIDE SEQUENCE [LARGE SCALE GENOMIC DNA]</scope>
    <source>
        <strain evidence="4 5">KG197</strain>
    </source>
</reference>
<dbReference type="NCBIfam" id="TIGR00542">
    <property type="entry name" value="hxl6Piso_put"/>
    <property type="match status" value="1"/>
</dbReference>
<dbReference type="InterPro" id="IPR013022">
    <property type="entry name" value="Xyl_isomerase-like_TIM-brl"/>
</dbReference>
<dbReference type="Gene3D" id="3.20.20.150">
    <property type="entry name" value="Divalent-metal-dependent TIM barrel enzymes"/>
    <property type="match status" value="1"/>
</dbReference>
<sequence>MKYQLGLYEKALPIDLRWEEKFNIAKSAGYDFLEISIDETDQKLGRLDWSQEEINSLISVMEKTNFPIRSMCLSGHRKYPLGSLDEETRAKSIIIAEKAINLAEKLGVRIIQLAGYDVYYENGNAETKKLFEDNLKKIVEIASAKGILLGFETMETEFMDTVSKAMEYVDEINSPYLGLYPDCGNLNNAAIKYNKDILEDIDTGRGKIFAFHIKETVPGKYRDMHFGDGNVDFEKIFKKLHELKVNRFVTEFWYLGEDNYIEIINEQCKFAKDILGKYYNRRDYA</sequence>
<dbReference type="EMBL" id="JBFNFH010000001">
    <property type="protein sequence ID" value="MFM1524056.1"/>
    <property type="molecule type" value="Genomic_DNA"/>
</dbReference>
<feature type="domain" description="Xylose isomerase-like TIM barrel" evidence="3">
    <location>
        <begin position="23"/>
        <end position="263"/>
    </location>
</feature>
<dbReference type="InterPro" id="IPR050417">
    <property type="entry name" value="Sugar_Epim/Isomerase"/>
</dbReference>
<dbReference type="Proteomes" id="UP001629536">
    <property type="component" value="Unassembled WGS sequence"/>
</dbReference>
<dbReference type="NCBIfam" id="NF009689">
    <property type="entry name" value="PRK13210.1"/>
    <property type="match status" value="1"/>
</dbReference>
<dbReference type="RefSeq" id="WP_408126033.1">
    <property type="nucleotide sequence ID" value="NZ_JBFNFH010000001.1"/>
</dbReference>
<accession>A0ABW9F3M4</accession>
<evidence type="ECO:0000256" key="1">
    <source>
        <dbReference type="ARBA" id="ARBA00023235"/>
    </source>
</evidence>
<dbReference type="PANTHER" id="PTHR43489">
    <property type="entry name" value="ISOMERASE"/>
    <property type="match status" value="1"/>
</dbReference>
<organism evidence="4 5">
    <name type="scientific">Helcococcus bovis</name>
    <dbReference type="NCBI Taxonomy" id="3153252"/>
    <lineage>
        <taxon>Bacteria</taxon>
        <taxon>Bacillati</taxon>
        <taxon>Bacillota</taxon>
        <taxon>Tissierellia</taxon>
        <taxon>Tissierellales</taxon>
        <taxon>Peptoniphilaceae</taxon>
        <taxon>Helcococcus</taxon>
    </lineage>
</organism>
<dbReference type="InterPro" id="IPR004560">
    <property type="entry name" value="L-Ru-5P_3-Epase"/>
</dbReference>
<dbReference type="Pfam" id="PF01261">
    <property type="entry name" value="AP_endonuc_2"/>
    <property type="match status" value="1"/>
</dbReference>
<evidence type="ECO:0000313" key="4">
    <source>
        <dbReference type="EMBL" id="MFM1524056.1"/>
    </source>
</evidence>
<comment type="caution">
    <text evidence="4">The sequence shown here is derived from an EMBL/GenBank/DDBJ whole genome shotgun (WGS) entry which is preliminary data.</text>
</comment>
<keyword evidence="1" id="KW-0413">Isomerase</keyword>